<keyword evidence="1" id="KW-0479">Metal-binding</keyword>
<feature type="domain" description="Blue (type 1) copper" evidence="4">
    <location>
        <begin position="316"/>
        <end position="430"/>
    </location>
</feature>
<proteinExistence type="predicted"/>
<accession>A0A9E7N9M6</accession>
<dbReference type="Gene3D" id="2.60.40.420">
    <property type="entry name" value="Cupredoxins - blue copper proteins"/>
    <property type="match status" value="3"/>
</dbReference>
<dbReference type="SUPFAM" id="SSF49503">
    <property type="entry name" value="Cupredoxins"/>
    <property type="match status" value="3"/>
</dbReference>
<dbReference type="InterPro" id="IPR006311">
    <property type="entry name" value="TAT_signal"/>
</dbReference>
<protein>
    <submittedName>
        <fullName evidence="5">Plastocyanin/azurin family copper-binding protein</fullName>
    </submittedName>
</protein>
<dbReference type="GO" id="GO:0009055">
    <property type="term" value="F:electron transfer activity"/>
    <property type="evidence" value="ECO:0007669"/>
    <property type="project" value="InterPro"/>
</dbReference>
<dbReference type="Pfam" id="PF00127">
    <property type="entry name" value="Copper-bind"/>
    <property type="match status" value="3"/>
</dbReference>
<feature type="domain" description="Blue (type 1) copper" evidence="4">
    <location>
        <begin position="186"/>
        <end position="307"/>
    </location>
</feature>
<sequence>MSDPNTRRRFLRHLGAGSALTAALAGEVSGAVGNRFQDEGDGDGTEDEGEGEDDGDGDERDETDGEDDSSDDPAVTQVVAGPDGAWRFEPEDFDIGLGEAVEWTFASAGHNVSSLPGASDRNRNPPNAEPFASYEDDAHFSVAQEGSTFRHVFTTPGEYEYVCVPHENTMVGTVEVDACADETVVVAPDGNRRFEPDALEVGLGDTVEWQFEEEGHNVTAHPEASDNTSVPEGAEPFASYELLSGEGEDDRGGEDEAEGDEEDEGSEVDHEATREADETFAHAFETPGTYEYVCAIHDKEMVGTVEVLDEPDVTVTVAPDGDLAFDPASLSLEVGDVVRWTFEEEGHNVSAHPEASANASVPEGAEPFASYDLSSGADENGDGEGETDEIDHEATRESVDTYDHRFVAVGQYEYVCAIHDEEMVGAVEVERCSDGDDESNEETDD</sequence>
<evidence type="ECO:0000313" key="5">
    <source>
        <dbReference type="EMBL" id="UTF52908.1"/>
    </source>
</evidence>
<name>A0A9E7N9M6_9EURY</name>
<dbReference type="GeneID" id="73291208"/>
<dbReference type="PANTHER" id="PTHR36507">
    <property type="entry name" value="BLL1555 PROTEIN"/>
    <property type="match status" value="1"/>
</dbReference>
<feature type="region of interest" description="Disordered" evidence="3">
    <location>
        <begin position="113"/>
        <end position="132"/>
    </location>
</feature>
<dbReference type="InterPro" id="IPR000923">
    <property type="entry name" value="BlueCu_1"/>
</dbReference>
<dbReference type="InterPro" id="IPR052721">
    <property type="entry name" value="ET_Amicyanin"/>
</dbReference>
<feature type="region of interest" description="Disordered" evidence="3">
    <location>
        <begin position="30"/>
        <end position="90"/>
    </location>
</feature>
<dbReference type="GO" id="GO:0005507">
    <property type="term" value="F:copper ion binding"/>
    <property type="evidence" value="ECO:0007669"/>
    <property type="project" value="InterPro"/>
</dbReference>
<organism evidence="5 6">
    <name type="scientific">Natronosalvus rutilus</name>
    <dbReference type="NCBI Taxonomy" id="2953753"/>
    <lineage>
        <taxon>Archaea</taxon>
        <taxon>Methanobacteriati</taxon>
        <taxon>Methanobacteriota</taxon>
        <taxon>Stenosarchaea group</taxon>
        <taxon>Halobacteria</taxon>
        <taxon>Halobacteriales</taxon>
        <taxon>Natrialbaceae</taxon>
        <taxon>Natronosalvus</taxon>
    </lineage>
</organism>
<feature type="region of interest" description="Disordered" evidence="3">
    <location>
        <begin position="244"/>
        <end position="273"/>
    </location>
</feature>
<dbReference type="AlphaFoldDB" id="A0A9E7N9M6"/>
<evidence type="ECO:0000256" key="1">
    <source>
        <dbReference type="ARBA" id="ARBA00022723"/>
    </source>
</evidence>
<evidence type="ECO:0000256" key="2">
    <source>
        <dbReference type="ARBA" id="ARBA00023008"/>
    </source>
</evidence>
<keyword evidence="2" id="KW-0186">Copper</keyword>
<keyword evidence="6" id="KW-1185">Reference proteome</keyword>
<feature type="region of interest" description="Disordered" evidence="3">
    <location>
        <begin position="348"/>
        <end position="397"/>
    </location>
</feature>
<dbReference type="Proteomes" id="UP001056855">
    <property type="component" value="Chromosome"/>
</dbReference>
<feature type="compositionally biased region" description="Acidic residues" evidence="3">
    <location>
        <begin position="246"/>
        <end position="266"/>
    </location>
</feature>
<feature type="compositionally biased region" description="Acidic residues" evidence="3">
    <location>
        <begin position="379"/>
        <end position="391"/>
    </location>
</feature>
<dbReference type="InterPro" id="IPR008972">
    <property type="entry name" value="Cupredoxin"/>
</dbReference>
<evidence type="ECO:0000313" key="6">
    <source>
        <dbReference type="Proteomes" id="UP001056855"/>
    </source>
</evidence>
<feature type="compositionally biased region" description="Acidic residues" evidence="3">
    <location>
        <begin position="39"/>
        <end position="71"/>
    </location>
</feature>
<dbReference type="RefSeq" id="WP_254156987.1">
    <property type="nucleotide sequence ID" value="NZ_CP100355.1"/>
</dbReference>
<dbReference type="PROSITE" id="PS51318">
    <property type="entry name" value="TAT"/>
    <property type="match status" value="1"/>
</dbReference>
<evidence type="ECO:0000256" key="3">
    <source>
        <dbReference type="SAM" id="MobiDB-lite"/>
    </source>
</evidence>
<reference evidence="5" key="1">
    <citation type="submission" date="2022-06" db="EMBL/GenBank/DDBJ databases">
        <title>Diverse halophilic archaea isolated from saline environments.</title>
        <authorList>
            <person name="Cui H.-L."/>
        </authorList>
    </citation>
    <scope>NUCLEOTIDE SEQUENCE</scope>
    <source>
        <strain evidence="5">WLHS1</strain>
    </source>
</reference>
<dbReference type="KEGG" id="sawl:NGM29_14140"/>
<gene>
    <name evidence="5" type="ORF">NGM29_14140</name>
</gene>
<dbReference type="EMBL" id="CP100355">
    <property type="protein sequence ID" value="UTF52908.1"/>
    <property type="molecule type" value="Genomic_DNA"/>
</dbReference>
<dbReference type="PANTHER" id="PTHR36507:SF1">
    <property type="entry name" value="BLL1555 PROTEIN"/>
    <property type="match status" value="1"/>
</dbReference>
<evidence type="ECO:0000259" key="4">
    <source>
        <dbReference type="Pfam" id="PF00127"/>
    </source>
</evidence>
<feature type="domain" description="Blue (type 1) copper" evidence="4">
    <location>
        <begin position="79"/>
        <end position="176"/>
    </location>
</feature>